<dbReference type="AlphaFoldDB" id="A0A5C5XB84"/>
<dbReference type="OrthoDB" id="86160at2"/>
<dbReference type="InterPro" id="IPR015813">
    <property type="entry name" value="Pyrv/PenolPyrv_kinase-like_dom"/>
</dbReference>
<evidence type="ECO:0000259" key="4">
    <source>
        <dbReference type="Pfam" id="PF03328"/>
    </source>
</evidence>
<dbReference type="SUPFAM" id="SSF51621">
    <property type="entry name" value="Phosphoenolpyruvate/pyruvate domain"/>
    <property type="match status" value="1"/>
</dbReference>
<accession>A0A5C5XB84</accession>
<dbReference type="Proteomes" id="UP000316095">
    <property type="component" value="Unassembled WGS sequence"/>
</dbReference>
<dbReference type="PANTHER" id="PTHR30502">
    <property type="entry name" value="2-KETO-3-DEOXY-L-RHAMNONATE ALDOLASE"/>
    <property type="match status" value="1"/>
</dbReference>
<evidence type="ECO:0000313" key="6">
    <source>
        <dbReference type="Proteomes" id="UP000316095"/>
    </source>
</evidence>
<comment type="caution">
    <text evidence="5">The sequence shown here is derived from an EMBL/GenBank/DDBJ whole genome shotgun (WGS) entry which is preliminary data.</text>
</comment>
<dbReference type="GO" id="GO:0008672">
    <property type="term" value="F:2-dehydro-3-deoxyglucarate aldolase activity"/>
    <property type="evidence" value="ECO:0007669"/>
    <property type="project" value="UniProtKB-EC"/>
</dbReference>
<organism evidence="5 6">
    <name type="scientific">Rubinisphaera italica</name>
    <dbReference type="NCBI Taxonomy" id="2527969"/>
    <lineage>
        <taxon>Bacteria</taxon>
        <taxon>Pseudomonadati</taxon>
        <taxon>Planctomycetota</taxon>
        <taxon>Planctomycetia</taxon>
        <taxon>Planctomycetales</taxon>
        <taxon>Planctomycetaceae</taxon>
        <taxon>Rubinisphaera</taxon>
    </lineage>
</organism>
<dbReference type="Pfam" id="PF03328">
    <property type="entry name" value="HpcH_HpaI"/>
    <property type="match status" value="1"/>
</dbReference>
<proteinExistence type="inferred from homology"/>
<dbReference type="PANTHER" id="PTHR30502:SF0">
    <property type="entry name" value="PHOSPHOENOLPYRUVATE CARBOXYLASE FAMILY PROTEIN"/>
    <property type="match status" value="1"/>
</dbReference>
<evidence type="ECO:0000256" key="1">
    <source>
        <dbReference type="ARBA" id="ARBA00005568"/>
    </source>
</evidence>
<keyword evidence="2" id="KW-0479">Metal-binding</keyword>
<dbReference type="InterPro" id="IPR005000">
    <property type="entry name" value="Aldolase/citrate-lyase_domain"/>
</dbReference>
<dbReference type="InterPro" id="IPR050251">
    <property type="entry name" value="HpcH-HpaI_aldolase"/>
</dbReference>
<name>A0A5C5XB84_9PLAN</name>
<evidence type="ECO:0000313" key="5">
    <source>
        <dbReference type="EMBL" id="TWT60286.1"/>
    </source>
</evidence>
<protein>
    <submittedName>
        <fullName evidence="5">5-keto-4-deoxy-D-glucarate aldolase</fullName>
        <ecNumber evidence="5">4.1.2.20</ecNumber>
    </submittedName>
</protein>
<dbReference type="EMBL" id="SJPG01000001">
    <property type="protein sequence ID" value="TWT60286.1"/>
    <property type="molecule type" value="Genomic_DNA"/>
</dbReference>
<comment type="similarity">
    <text evidence="1">Belongs to the HpcH/HpaI aldolase family.</text>
</comment>
<evidence type="ECO:0000256" key="3">
    <source>
        <dbReference type="ARBA" id="ARBA00023239"/>
    </source>
</evidence>
<feature type="domain" description="HpcH/HpaI aldolase/citrate lyase" evidence="4">
    <location>
        <begin position="49"/>
        <end position="248"/>
    </location>
</feature>
<keyword evidence="3 5" id="KW-0456">Lyase</keyword>
<dbReference type="GO" id="GO:0046872">
    <property type="term" value="F:metal ion binding"/>
    <property type="evidence" value="ECO:0007669"/>
    <property type="project" value="UniProtKB-KW"/>
</dbReference>
<reference evidence="5 6" key="1">
    <citation type="submission" date="2019-02" db="EMBL/GenBank/DDBJ databases">
        <title>Deep-cultivation of Planctomycetes and their phenomic and genomic characterization uncovers novel biology.</title>
        <authorList>
            <person name="Wiegand S."/>
            <person name="Jogler M."/>
            <person name="Boedeker C."/>
            <person name="Pinto D."/>
            <person name="Vollmers J."/>
            <person name="Rivas-Marin E."/>
            <person name="Kohn T."/>
            <person name="Peeters S.H."/>
            <person name="Heuer A."/>
            <person name="Rast P."/>
            <person name="Oberbeckmann S."/>
            <person name="Bunk B."/>
            <person name="Jeske O."/>
            <person name="Meyerdierks A."/>
            <person name="Storesund J.E."/>
            <person name="Kallscheuer N."/>
            <person name="Luecker S."/>
            <person name="Lage O.M."/>
            <person name="Pohl T."/>
            <person name="Merkel B.J."/>
            <person name="Hornburger P."/>
            <person name="Mueller R.-W."/>
            <person name="Bruemmer F."/>
            <person name="Labrenz M."/>
            <person name="Spormann A.M."/>
            <person name="Op Den Camp H."/>
            <person name="Overmann J."/>
            <person name="Amann R."/>
            <person name="Jetten M.S.M."/>
            <person name="Mascher T."/>
            <person name="Medema M.H."/>
            <person name="Devos D.P."/>
            <person name="Kaster A.-K."/>
            <person name="Ovreas L."/>
            <person name="Rohde M."/>
            <person name="Galperin M.Y."/>
            <person name="Jogler C."/>
        </authorList>
    </citation>
    <scope>NUCLEOTIDE SEQUENCE [LARGE SCALE GENOMIC DNA]</scope>
    <source>
        <strain evidence="5 6">Pan54</strain>
    </source>
</reference>
<dbReference type="EC" id="4.1.2.20" evidence="5"/>
<dbReference type="GO" id="GO:0005737">
    <property type="term" value="C:cytoplasm"/>
    <property type="evidence" value="ECO:0007669"/>
    <property type="project" value="TreeGrafter"/>
</dbReference>
<dbReference type="RefSeq" id="WP_146502434.1">
    <property type="nucleotide sequence ID" value="NZ_SJPG01000001.1"/>
</dbReference>
<dbReference type="Gene3D" id="3.20.20.60">
    <property type="entry name" value="Phosphoenolpyruvate-binding domains"/>
    <property type="match status" value="1"/>
</dbReference>
<gene>
    <name evidence="5" type="primary">garL</name>
    <name evidence="5" type="ORF">Pan54_10000</name>
</gene>
<evidence type="ECO:0000256" key="2">
    <source>
        <dbReference type="ARBA" id="ARBA00022723"/>
    </source>
</evidence>
<sequence length="269" mass="28709">MSNTSSAPASLKSRLANGERVNVFAVGRSFHPNQIEMYGLQGGFAGFWIDHEHSGFTIDQIETATRAGRACGLDSFVRVAPTDYALVTRCLESGAGGVMAAQISSPEQAEEFVQWAKFAPRGHRGLNGGGHDGKFGMTPAAEFCNQANENSFVAIQIETVAAVECCEEIAAIDGVDHLFIGPADLSQAYGITGQSMHPTLIEAVTRVSAACEANNKTFGAVTFTPEHASLLLEKGCRLISMTSDVYTFQAGIRATKEKFQGLFSEDSSK</sequence>
<dbReference type="InterPro" id="IPR040442">
    <property type="entry name" value="Pyrv_kinase-like_dom_sf"/>
</dbReference>
<keyword evidence="6" id="KW-1185">Reference proteome</keyword>